<protein>
    <submittedName>
        <fullName evidence="1">Uncharacterized protein</fullName>
    </submittedName>
</protein>
<dbReference type="AlphaFoldDB" id="A0AAD4L2R7"/>
<sequence>MKFGLDSILRWIVGLWVSVICQLDSVALLFSKCRGPRPSMCHLSNEVFSHLRQDQCRGWREADYLHGVSAPGEWICGHGGAVVCCESPSPFASPLIAHSDRGSRRWPLCMGCLHLENGSAALGVLRGPLPVRLPAHDEACEC</sequence>
<dbReference type="Proteomes" id="UP001201163">
    <property type="component" value="Unassembled WGS sequence"/>
</dbReference>
<gene>
    <name evidence="1" type="ORF">EDB92DRAFT_1154675</name>
</gene>
<evidence type="ECO:0000313" key="2">
    <source>
        <dbReference type="Proteomes" id="UP001201163"/>
    </source>
</evidence>
<keyword evidence="2" id="KW-1185">Reference proteome</keyword>
<dbReference type="EMBL" id="JAKELL010000490">
    <property type="protein sequence ID" value="KAH8976685.1"/>
    <property type="molecule type" value="Genomic_DNA"/>
</dbReference>
<proteinExistence type="predicted"/>
<name>A0AAD4L2R7_9AGAM</name>
<accession>A0AAD4L2R7</accession>
<comment type="caution">
    <text evidence="1">The sequence shown here is derived from an EMBL/GenBank/DDBJ whole genome shotgun (WGS) entry which is preliminary data.</text>
</comment>
<evidence type="ECO:0000313" key="1">
    <source>
        <dbReference type="EMBL" id="KAH8976685.1"/>
    </source>
</evidence>
<reference evidence="1" key="1">
    <citation type="submission" date="2022-01" db="EMBL/GenBank/DDBJ databases">
        <title>Comparative genomics reveals a dynamic genome evolution in the ectomycorrhizal milk-cap (Lactarius) mushrooms.</title>
        <authorList>
            <consortium name="DOE Joint Genome Institute"/>
            <person name="Lebreton A."/>
            <person name="Tang N."/>
            <person name="Kuo A."/>
            <person name="LaButti K."/>
            <person name="Drula E."/>
            <person name="Barry K."/>
            <person name="Clum A."/>
            <person name="Lipzen A."/>
            <person name="Mousain D."/>
            <person name="Ng V."/>
            <person name="Wang R."/>
            <person name="Wang X."/>
            <person name="Dai Y."/>
            <person name="Henrissat B."/>
            <person name="Grigoriev I.V."/>
            <person name="Guerin-Laguette A."/>
            <person name="Yu F."/>
            <person name="Martin F.M."/>
        </authorList>
    </citation>
    <scope>NUCLEOTIDE SEQUENCE</scope>
    <source>
        <strain evidence="1">QP</strain>
    </source>
</reference>
<organism evidence="1 2">
    <name type="scientific">Lactarius akahatsu</name>
    <dbReference type="NCBI Taxonomy" id="416441"/>
    <lineage>
        <taxon>Eukaryota</taxon>
        <taxon>Fungi</taxon>
        <taxon>Dikarya</taxon>
        <taxon>Basidiomycota</taxon>
        <taxon>Agaricomycotina</taxon>
        <taxon>Agaricomycetes</taxon>
        <taxon>Russulales</taxon>
        <taxon>Russulaceae</taxon>
        <taxon>Lactarius</taxon>
    </lineage>
</organism>